<feature type="region of interest" description="Disordered" evidence="3">
    <location>
        <begin position="371"/>
        <end position="420"/>
    </location>
</feature>
<feature type="coiled-coil region" evidence="2">
    <location>
        <begin position="225"/>
        <end position="259"/>
    </location>
</feature>
<dbReference type="InterPro" id="IPR049712">
    <property type="entry name" value="Poly_export"/>
</dbReference>
<dbReference type="InterPro" id="IPR058781">
    <property type="entry name" value="HH_AprE-like"/>
</dbReference>
<feature type="chain" id="PRO_5006443640" evidence="4">
    <location>
        <begin position="24"/>
        <end position="420"/>
    </location>
</feature>
<protein>
    <submittedName>
        <fullName evidence="8">Uncharacterized protein</fullName>
    </submittedName>
</protein>
<evidence type="ECO:0000256" key="3">
    <source>
        <dbReference type="SAM" id="MobiDB-lite"/>
    </source>
</evidence>
<evidence type="ECO:0000256" key="1">
    <source>
        <dbReference type="ARBA" id="ARBA00022729"/>
    </source>
</evidence>
<feature type="domain" description="Soluble ligand binding" evidence="6">
    <location>
        <begin position="103"/>
        <end position="133"/>
    </location>
</feature>
<reference evidence="8 9" key="1">
    <citation type="submission" date="2014-03" db="EMBL/GenBank/DDBJ databases">
        <title>Bradyrhizobium valentinum sp. nov., isolated from effective nodules of Lupinus mariae-josephae, a lupine endemic of basic-lime soils in Eastern Spain.</title>
        <authorList>
            <person name="Duran D."/>
            <person name="Rey L."/>
            <person name="Navarro A."/>
            <person name="Busquets A."/>
            <person name="Imperial J."/>
            <person name="Ruiz-Argueso T."/>
        </authorList>
    </citation>
    <scope>NUCLEOTIDE SEQUENCE [LARGE SCALE GENOMIC DNA]</scope>
    <source>
        <strain evidence="8 9">PAC68</strain>
    </source>
</reference>
<evidence type="ECO:0000256" key="4">
    <source>
        <dbReference type="SAM" id="SignalP"/>
    </source>
</evidence>
<feature type="domain" description="AprE-like long alpha-helical hairpin" evidence="7">
    <location>
        <begin position="152"/>
        <end position="338"/>
    </location>
</feature>
<dbReference type="Pfam" id="PF10531">
    <property type="entry name" value="SLBB"/>
    <property type="match status" value="1"/>
</dbReference>
<dbReference type="InterPro" id="IPR019554">
    <property type="entry name" value="Soluble_ligand-bd"/>
</dbReference>
<keyword evidence="1 4" id="KW-0732">Signal</keyword>
<dbReference type="PANTHER" id="PTHR33619">
    <property type="entry name" value="POLYSACCHARIDE EXPORT PROTEIN GFCE-RELATED"/>
    <property type="match status" value="1"/>
</dbReference>
<evidence type="ECO:0000259" key="7">
    <source>
        <dbReference type="Pfam" id="PF25994"/>
    </source>
</evidence>
<name>A0A0R3M3F5_9BRAD</name>
<dbReference type="GO" id="GO:0015159">
    <property type="term" value="F:polysaccharide transmembrane transporter activity"/>
    <property type="evidence" value="ECO:0007669"/>
    <property type="project" value="InterPro"/>
</dbReference>
<feature type="signal peptide" evidence="4">
    <location>
        <begin position="1"/>
        <end position="23"/>
    </location>
</feature>
<dbReference type="Proteomes" id="UP000050863">
    <property type="component" value="Unassembled WGS sequence"/>
</dbReference>
<dbReference type="STRING" id="280332.CQ12_28620"/>
<organism evidence="8 9">
    <name type="scientific">Bradyrhizobium jicamae</name>
    <dbReference type="NCBI Taxonomy" id="280332"/>
    <lineage>
        <taxon>Bacteria</taxon>
        <taxon>Pseudomonadati</taxon>
        <taxon>Pseudomonadota</taxon>
        <taxon>Alphaproteobacteria</taxon>
        <taxon>Hyphomicrobiales</taxon>
        <taxon>Nitrobacteraceae</taxon>
        <taxon>Bradyrhizobium</taxon>
    </lineage>
</organism>
<keyword evidence="9" id="KW-1185">Reference proteome</keyword>
<dbReference type="EMBL" id="LLXZ01000010">
    <property type="protein sequence ID" value="KRR14834.1"/>
    <property type="molecule type" value="Genomic_DNA"/>
</dbReference>
<feature type="compositionally biased region" description="Basic and acidic residues" evidence="3">
    <location>
        <begin position="393"/>
        <end position="407"/>
    </location>
</feature>
<dbReference type="PANTHER" id="PTHR33619:SF3">
    <property type="entry name" value="POLYSACCHARIDE EXPORT PROTEIN GFCE-RELATED"/>
    <property type="match status" value="1"/>
</dbReference>
<comment type="caution">
    <text evidence="8">The sequence shown here is derived from an EMBL/GenBank/DDBJ whole genome shotgun (WGS) entry which is preliminary data.</text>
</comment>
<dbReference type="OrthoDB" id="9798876at2"/>
<dbReference type="AlphaFoldDB" id="A0A0R3M3F5"/>
<accession>A0A0R3M3F5</accession>
<evidence type="ECO:0000259" key="6">
    <source>
        <dbReference type="Pfam" id="PF10531"/>
    </source>
</evidence>
<evidence type="ECO:0000313" key="9">
    <source>
        <dbReference type="Proteomes" id="UP000050863"/>
    </source>
</evidence>
<gene>
    <name evidence="8" type="ORF">CQ12_28620</name>
</gene>
<dbReference type="Pfam" id="PF25994">
    <property type="entry name" value="HH_AprE"/>
    <property type="match status" value="1"/>
</dbReference>
<keyword evidence="2" id="KW-0175">Coiled coil</keyword>
<dbReference type="Pfam" id="PF02563">
    <property type="entry name" value="Poly_export"/>
    <property type="match status" value="1"/>
</dbReference>
<dbReference type="Gene3D" id="3.30.1950.10">
    <property type="entry name" value="wza like domain"/>
    <property type="match status" value="1"/>
</dbReference>
<evidence type="ECO:0000259" key="5">
    <source>
        <dbReference type="Pfam" id="PF02563"/>
    </source>
</evidence>
<sequence>MSTKRTFIAFLLLFTTLGVPARADYLLGPEDTVTVKVYEWPDVSGDFKVGADGRISFPLIGEINVNGISTAQLEQAVEGALKQQSRFNETPNVSAQIKEYRPFFILGDVQKPGAYAFRPGLTVLQAVSIAGGFFRMNDPGLLRLERDAIMQRADLRILKEKSTMLAVRNVRIEAERAGAAEISFSEIDGLDPTDTKVGLQERERGLFQARKRELEKQLTGFAELQKLYQGEIQAVQQQIQAEKRQAELVQRELDEVRGLAARGLASNPRILLVERTLAEIEGTQRNLDAIIMRARQSIAQAIQQGDELRAKSRERIDAESDAVSVEMRDTRARIEMAKQLIAEAETTAPLAIAKRVRNAGVTPRYELVRRASTGESQQTAVEGSEQVQPGDVVEVRARPSEDLESSVRLRTGRAELPATR</sequence>
<feature type="domain" description="Polysaccharide export protein N-terminal" evidence="5">
    <location>
        <begin position="20"/>
        <end position="97"/>
    </location>
</feature>
<evidence type="ECO:0000256" key="2">
    <source>
        <dbReference type="SAM" id="Coils"/>
    </source>
</evidence>
<dbReference type="InterPro" id="IPR003715">
    <property type="entry name" value="Poly_export_N"/>
</dbReference>
<dbReference type="RefSeq" id="WP_057833693.1">
    <property type="nucleotide sequence ID" value="NZ_LLXZ01000010.1"/>
</dbReference>
<feature type="compositionally biased region" description="Polar residues" evidence="3">
    <location>
        <begin position="373"/>
        <end position="387"/>
    </location>
</feature>
<feature type="coiled-coil region" evidence="2">
    <location>
        <begin position="291"/>
        <end position="347"/>
    </location>
</feature>
<proteinExistence type="predicted"/>
<dbReference type="Gene3D" id="3.10.560.10">
    <property type="entry name" value="Outer membrane lipoprotein wza domain like"/>
    <property type="match status" value="1"/>
</dbReference>
<evidence type="ECO:0000313" key="8">
    <source>
        <dbReference type="EMBL" id="KRR14834.1"/>
    </source>
</evidence>